<accession>E3MNZ5</accession>
<sequence>MTVLLLLLPLLATAEMRWSPRIEGNLAYDGSEKIAQQFLDSFYRAVRSGVREVIAAQFVDKIFFVSCEKVGNGESIGDYKHYNRCKWIASRSKIIENAFSATLVDYLVNYGSNVTMELVNCAQGSKFNHKTLPTISASMIVRGIGEPFLAPAMLLIVDGKPLYWGSEVSYCKFGRPSETVGDGSMSVVYDFLESFGNAMKNRQKTENFGRAKIAEHFSEKWVINNCTSNFYKEDTVFALSTLIPSNYIRFILSLYESQYVNSEKRSIAFKAQFVNLPPFDRKPWNYTIEKDMMDGKFKLTRTNYYCSN</sequence>
<dbReference type="PANTHER" id="PTHR33940">
    <property type="entry name" value="PROTEIN CBG13625"/>
    <property type="match status" value="1"/>
</dbReference>
<dbReference type="PANTHER" id="PTHR33940:SF1">
    <property type="entry name" value="APOLIPOPHORIN-RELATED"/>
    <property type="match status" value="1"/>
</dbReference>
<dbReference type="EMBL" id="DS268461">
    <property type="protein sequence ID" value="EFP06302.1"/>
    <property type="molecule type" value="Genomic_DNA"/>
</dbReference>
<dbReference type="Proteomes" id="UP000008281">
    <property type="component" value="Unassembled WGS sequence"/>
</dbReference>
<name>E3MNZ5_CAERE</name>
<proteinExistence type="predicted"/>
<keyword evidence="3" id="KW-1185">Reference proteome</keyword>
<organism evidence="3">
    <name type="scientific">Caenorhabditis remanei</name>
    <name type="common">Caenorhabditis vulgaris</name>
    <dbReference type="NCBI Taxonomy" id="31234"/>
    <lineage>
        <taxon>Eukaryota</taxon>
        <taxon>Metazoa</taxon>
        <taxon>Ecdysozoa</taxon>
        <taxon>Nematoda</taxon>
        <taxon>Chromadorea</taxon>
        <taxon>Rhabditida</taxon>
        <taxon>Rhabditina</taxon>
        <taxon>Rhabditomorpha</taxon>
        <taxon>Rhabditoidea</taxon>
        <taxon>Rhabditidae</taxon>
        <taxon>Peloderinae</taxon>
        <taxon>Caenorhabditis</taxon>
    </lineage>
</organism>
<keyword evidence="1" id="KW-0732">Signal</keyword>
<dbReference type="AlphaFoldDB" id="E3MNZ5"/>
<evidence type="ECO:0000313" key="2">
    <source>
        <dbReference type="EMBL" id="EFP06302.1"/>
    </source>
</evidence>
<dbReference type="InParanoid" id="E3MNZ5"/>
<protein>
    <submittedName>
        <fullName evidence="2">Uncharacterized protein</fullName>
    </submittedName>
</protein>
<gene>
    <name evidence="2" type="ORF">CRE_06759</name>
</gene>
<feature type="signal peptide" evidence="1">
    <location>
        <begin position="1"/>
        <end position="16"/>
    </location>
</feature>
<feature type="chain" id="PRO_5003177382" evidence="1">
    <location>
        <begin position="17"/>
        <end position="308"/>
    </location>
</feature>
<evidence type="ECO:0000256" key="1">
    <source>
        <dbReference type="SAM" id="SignalP"/>
    </source>
</evidence>
<dbReference type="HOGENOM" id="CLU_977415_0_0_1"/>
<reference evidence="2" key="1">
    <citation type="submission" date="2007-07" db="EMBL/GenBank/DDBJ databases">
        <title>PCAP assembly of the Caenorhabditis remanei genome.</title>
        <authorList>
            <consortium name="The Caenorhabditis remanei Sequencing Consortium"/>
            <person name="Wilson R.K."/>
        </authorList>
    </citation>
    <scope>NUCLEOTIDE SEQUENCE [LARGE SCALE GENOMIC DNA]</scope>
    <source>
        <strain evidence="2">PB4641</strain>
    </source>
</reference>
<evidence type="ECO:0000313" key="3">
    <source>
        <dbReference type="Proteomes" id="UP000008281"/>
    </source>
</evidence>